<evidence type="ECO:0000313" key="3">
    <source>
        <dbReference type="Proteomes" id="UP000240883"/>
    </source>
</evidence>
<keyword evidence="3" id="KW-1185">Reference proteome</keyword>
<evidence type="ECO:0000256" key="1">
    <source>
        <dbReference type="SAM" id="MobiDB-lite"/>
    </source>
</evidence>
<gene>
    <name evidence="2" type="ORF">BS50DRAFT_586186</name>
</gene>
<protein>
    <submittedName>
        <fullName evidence="2">Uncharacterized protein</fullName>
    </submittedName>
</protein>
<dbReference type="Proteomes" id="UP000240883">
    <property type="component" value="Unassembled WGS sequence"/>
</dbReference>
<feature type="compositionally biased region" description="Polar residues" evidence="1">
    <location>
        <begin position="40"/>
        <end position="72"/>
    </location>
</feature>
<name>A0A2T2NTZ6_CORCC</name>
<proteinExistence type="predicted"/>
<accession>A0A2T2NTZ6</accession>
<dbReference type="AlphaFoldDB" id="A0A2T2NTZ6"/>
<organism evidence="2 3">
    <name type="scientific">Corynespora cassiicola Philippines</name>
    <dbReference type="NCBI Taxonomy" id="1448308"/>
    <lineage>
        <taxon>Eukaryota</taxon>
        <taxon>Fungi</taxon>
        <taxon>Dikarya</taxon>
        <taxon>Ascomycota</taxon>
        <taxon>Pezizomycotina</taxon>
        <taxon>Dothideomycetes</taxon>
        <taxon>Pleosporomycetidae</taxon>
        <taxon>Pleosporales</taxon>
        <taxon>Corynesporascaceae</taxon>
        <taxon>Corynespora</taxon>
    </lineage>
</organism>
<evidence type="ECO:0000313" key="2">
    <source>
        <dbReference type="EMBL" id="PSN68766.1"/>
    </source>
</evidence>
<reference evidence="2 3" key="1">
    <citation type="journal article" date="2018" name="Front. Microbiol.">
        <title>Genome-Wide Analysis of Corynespora cassiicola Leaf Fall Disease Putative Effectors.</title>
        <authorList>
            <person name="Lopez D."/>
            <person name="Ribeiro S."/>
            <person name="Label P."/>
            <person name="Fumanal B."/>
            <person name="Venisse J.S."/>
            <person name="Kohler A."/>
            <person name="de Oliveira R.R."/>
            <person name="Labutti K."/>
            <person name="Lipzen A."/>
            <person name="Lail K."/>
            <person name="Bauer D."/>
            <person name="Ohm R.A."/>
            <person name="Barry K.W."/>
            <person name="Spatafora J."/>
            <person name="Grigoriev I.V."/>
            <person name="Martin F.M."/>
            <person name="Pujade-Renaud V."/>
        </authorList>
    </citation>
    <scope>NUCLEOTIDE SEQUENCE [LARGE SCALE GENOMIC DNA]</scope>
    <source>
        <strain evidence="2 3">Philippines</strain>
    </source>
</reference>
<feature type="region of interest" description="Disordered" evidence="1">
    <location>
        <begin position="40"/>
        <end position="73"/>
    </location>
</feature>
<dbReference type="EMBL" id="KZ678133">
    <property type="protein sequence ID" value="PSN68766.1"/>
    <property type="molecule type" value="Genomic_DNA"/>
</dbReference>
<sequence length="138" mass="15183">MTIAKRRNMCRLHQMRCTPASRIVPGAMFAAAARALRASHTPSSCSRGNGGQLSWTRRNNSAWGRSGSNSDDPSGAISPMTVLLHNAEGCILSYRSTFALLDCHGIVDRVRAKPHAQHCRYATQSRSDFKIHIYMKGP</sequence>